<evidence type="ECO:0000313" key="3">
    <source>
        <dbReference type="EMBL" id="MDP9800123.1"/>
    </source>
</evidence>
<evidence type="ECO:0000256" key="1">
    <source>
        <dbReference type="SAM" id="Coils"/>
    </source>
</evidence>
<proteinExistence type="predicted"/>
<sequence>MLTVHAPTTTTFTATGEGVLDPELINARVVEELGGAYQLTVTYPADGPLASKLAVEAIIAAPVPGTTIRQGFRIHEVTTSLDGLLEVTAFHLFYDLAGNFIADTFVVNKTPKAALDQLLGAATTKHRFTATSSDTATRASARVVRMNLAVAIMDQGSDNTFASRWAGELTRDNWHIHHAATRGADHGVVIRDRKNLTGYTSTIDLTSVVTRIVPVGFDGITLPELYVDSPHLDHYAIPHIKVMRYPGIKAIADAENPREDEVPLPQAHALLRQAAKAEFTTNHVDTPAASYTVSFVDLASTTEYADFAELETVLLGDTVTVQHADLGVSLSARVVGYEYDPLRQAYVSVELGSVAGKFTSITRTITTAQTAAQMAADLAGVALASADGKSTNHYGPKQPAAARLGDTWFKDNGESIEIWIYQLTDTGEPGWVALATDLNHAQVSAELAEARAEVEAAKTAAEDAQAAAAAVGARLTEAEAEIGQAREAASQAETTARQVQQAAAGIDERLGQAEDELDQAVTAVAGLDSQLATTHQIASQAARELVTLDARLDGIDQQVGDLAADAQEAHNAAVSAASQAQQASTQAARAAGIADGKADVLIQAGAPAQQFQKATTLWIDTTSGANTPKRWNGSAWVAVTDKTARDAATRATQASSAASTAQQRADAAYSLAETKPSDAEVRQLADQAQQAAITAAKADAKAKADQAKADALKAAASDASTKADAAKAQAIAAASQDAAVKANKALADAKAALSAALAAARAEITTEIQNSANGKNTITLSTASPSGSGKRVGDTWWRRSGGVIIGQWSWDGTKWLATKLRHEVIASVDVNALLVTGTARMNEAVVKKIIGDAAFFKQLTTNRLLVSSPDNIIPGGDIAPEPVWWPASLQRVTTDPPPGYEACLETSAGQGTVHLTSDASRLVPVTPGAVYAVEVWLQADKPDSRFYLDLRNQKGAHAGTAGEVVNDGDHATGGGVHAIANQLVPTQWTRFSCRYTMAKDTTQIRLGAAFFNHANGTERGAVIRIGGIRVRAMSGATLIEDGAITTDKIAAGAITAATIKAGAVTSDKLTIANGFITSAMIANAAITDVKIANLSASKITTGTLSAARIAAGSITSDKLTIANGFIKTAMIADAAITDAKIGSLSASKITTGTLSAARIAAGSITSDKLTISNGFIQTGMIADAAITSAKIGALDAGKITTGVLSASRIGAGSITADKLATNAIQVGLAGWTNSIRISPTQISWYNGSTLEGSITSSGMNFYYGTRFIGRTGQQYKTGNTNVRGISNSLDTQGDYITWSYKKLQSDDSYTTMLTLDPRGKFYGHAGIHLGAELRTHGHSFYTGENRSVVLQDCTLTGKGTFAGWAGSSNLSKVVFHTYDLMIVTNGSFYNMTRLVDRVNDLMTRVNSLILSLNQGWVKNINDAGNGRITWNYFYNTGLSAMSTNLN</sequence>
<dbReference type="RefSeq" id="WP_307014020.1">
    <property type="nucleotide sequence ID" value="NZ_JAUSQW010000001.1"/>
</dbReference>
<gene>
    <name evidence="3" type="ORF">J2S49_000199</name>
</gene>
<dbReference type="SUPFAM" id="SSF57997">
    <property type="entry name" value="Tropomyosin"/>
    <property type="match status" value="1"/>
</dbReference>
<dbReference type="Pfam" id="PF06605">
    <property type="entry name" value="Prophage_tail"/>
    <property type="match status" value="1"/>
</dbReference>
<evidence type="ECO:0000259" key="2">
    <source>
        <dbReference type="Pfam" id="PF06605"/>
    </source>
</evidence>
<dbReference type="InterPro" id="IPR010572">
    <property type="entry name" value="Tail_dom"/>
</dbReference>
<comment type="caution">
    <text evidence="3">The sequence shown here is derived from an EMBL/GenBank/DDBJ whole genome shotgun (WGS) entry which is preliminary data.</text>
</comment>
<dbReference type="Gene3D" id="2.60.120.260">
    <property type="entry name" value="Galactose-binding domain-like"/>
    <property type="match status" value="1"/>
</dbReference>
<keyword evidence="1" id="KW-0175">Coiled coil</keyword>
<feature type="domain" description="Tail spike" evidence="2">
    <location>
        <begin position="93"/>
        <end position="362"/>
    </location>
</feature>
<feature type="coiled-coil region" evidence="1">
    <location>
        <begin position="440"/>
        <end position="516"/>
    </location>
</feature>
<name>A0ABT9N8U7_9ACTO</name>
<accession>A0ABT9N8U7</accession>
<dbReference type="NCBIfam" id="TIGR01665">
    <property type="entry name" value="put_anti_recept"/>
    <property type="match status" value="1"/>
</dbReference>
<organism evidence="3 4">
    <name type="scientific">Arcanobacterium wilhelmae</name>
    <dbReference type="NCBI Taxonomy" id="1803177"/>
    <lineage>
        <taxon>Bacteria</taxon>
        <taxon>Bacillati</taxon>
        <taxon>Actinomycetota</taxon>
        <taxon>Actinomycetes</taxon>
        <taxon>Actinomycetales</taxon>
        <taxon>Actinomycetaceae</taxon>
        <taxon>Arcanobacterium</taxon>
    </lineage>
</organism>
<evidence type="ECO:0000313" key="4">
    <source>
        <dbReference type="Proteomes" id="UP001235966"/>
    </source>
</evidence>
<feature type="coiled-coil region" evidence="1">
    <location>
        <begin position="709"/>
        <end position="763"/>
    </location>
</feature>
<reference evidence="3 4" key="1">
    <citation type="submission" date="2023-07" db="EMBL/GenBank/DDBJ databases">
        <title>Sequencing the genomes of 1000 actinobacteria strains.</title>
        <authorList>
            <person name="Klenk H.-P."/>
        </authorList>
    </citation>
    <scope>NUCLEOTIDE SEQUENCE [LARGE SCALE GENOMIC DNA]</scope>
    <source>
        <strain evidence="3 4">DSM 102162</strain>
    </source>
</reference>
<keyword evidence="4" id="KW-1185">Reference proteome</keyword>
<dbReference type="Proteomes" id="UP001235966">
    <property type="component" value="Unassembled WGS sequence"/>
</dbReference>
<dbReference type="InterPro" id="IPR007119">
    <property type="entry name" value="Phage_tail_spike_N"/>
</dbReference>
<dbReference type="EMBL" id="JAUSQW010000001">
    <property type="protein sequence ID" value="MDP9800123.1"/>
    <property type="molecule type" value="Genomic_DNA"/>
</dbReference>
<dbReference type="Gene3D" id="1.20.5.340">
    <property type="match status" value="1"/>
</dbReference>
<protein>
    <submittedName>
        <fullName evidence="3">Phage minor structural protein</fullName>
    </submittedName>
</protein>